<comment type="catalytic activity">
    <reaction evidence="12">
        <text>choline(out) = choline(in)</text>
        <dbReference type="Rhea" id="RHEA:32751"/>
        <dbReference type="ChEBI" id="CHEBI:15354"/>
    </reaction>
</comment>
<evidence type="ECO:0000256" key="15">
    <source>
        <dbReference type="SAM" id="MobiDB-lite"/>
    </source>
</evidence>
<evidence type="ECO:0000256" key="14">
    <source>
        <dbReference type="ARBA" id="ARBA00046338"/>
    </source>
</evidence>
<dbReference type="PANTHER" id="PTHR10924:SF3">
    <property type="entry name" value="HEME TRANSPORTER FLVCR2"/>
    <property type="match status" value="1"/>
</dbReference>
<evidence type="ECO:0000256" key="8">
    <source>
        <dbReference type="ARBA" id="ARBA00022989"/>
    </source>
</evidence>
<dbReference type="Pfam" id="PF07690">
    <property type="entry name" value="MFS_1"/>
    <property type="match status" value="1"/>
</dbReference>
<evidence type="ECO:0000256" key="5">
    <source>
        <dbReference type="ARBA" id="ARBA00022475"/>
    </source>
</evidence>
<keyword evidence="20" id="KW-1267">Proteomics identification</keyword>
<evidence type="ECO:0000256" key="12">
    <source>
        <dbReference type="ARBA" id="ARBA00036811"/>
    </source>
</evidence>
<protein>
    <submittedName>
        <fullName evidence="18">FLVCR choline and putative heme transporter 2</fullName>
    </submittedName>
</protein>
<feature type="region of interest" description="Disordered" evidence="15">
    <location>
        <begin position="1"/>
        <end position="84"/>
    </location>
</feature>
<dbReference type="Gene3D" id="1.20.1250.20">
    <property type="entry name" value="MFS general substrate transporter like domains"/>
    <property type="match status" value="1"/>
</dbReference>
<feature type="transmembrane region" description="Helical" evidence="16">
    <location>
        <begin position="418"/>
        <end position="438"/>
    </location>
</feature>
<dbReference type="Proteomes" id="UP000002494">
    <property type="component" value="Chromosome 6"/>
</dbReference>
<comment type="similarity">
    <text evidence="14">Belongs to the major facilitator superfamily. Feline leukemia virus subgroup C receptor (TC 2.A.1.28.1) family.</text>
</comment>
<evidence type="ECO:0007829" key="20">
    <source>
        <dbReference type="PeptideAtlas" id="A0ABK0LY47"/>
    </source>
</evidence>
<gene>
    <name evidence="18" type="primary">Flvcr2</name>
</gene>
<comment type="subcellular location">
    <subcellularLocation>
        <location evidence="3">Cell membrane</location>
        <topology evidence="3">Multi-pass membrane protein</topology>
    </subcellularLocation>
    <subcellularLocation>
        <location evidence="2">Endoplasmic reticulum membrane</location>
        <topology evidence="2">Multi-pass membrane protein</topology>
    </subcellularLocation>
    <subcellularLocation>
        <location evidence="1">Mitochondrion membrane</location>
        <topology evidence="1">Multi-pass membrane protein</topology>
    </subcellularLocation>
</comment>
<evidence type="ECO:0000256" key="11">
    <source>
        <dbReference type="ARBA" id="ARBA00035075"/>
    </source>
</evidence>
<keyword evidence="4" id="KW-0813">Transport</keyword>
<comment type="catalytic activity">
    <reaction evidence="13">
        <text>ethanolamine(in) = ethanolamine(out)</text>
        <dbReference type="Rhea" id="RHEA:32747"/>
        <dbReference type="ChEBI" id="CHEBI:57603"/>
    </reaction>
</comment>
<name>A0ABK0LY47_RAT</name>
<reference evidence="18" key="2">
    <citation type="submission" date="2025-08" db="UniProtKB">
        <authorList>
            <consortium name="Ensembl"/>
        </authorList>
    </citation>
    <scope>IDENTIFICATION</scope>
    <source>
        <strain evidence="18">Brown Norway</strain>
    </source>
</reference>
<feature type="domain" description="Major facilitator superfamily (MFS) profile" evidence="17">
    <location>
        <begin position="104"/>
        <end position="509"/>
    </location>
</feature>
<keyword evidence="8 16" id="KW-1133">Transmembrane helix</keyword>
<feature type="transmembrane region" description="Helical" evidence="16">
    <location>
        <begin position="396"/>
        <end position="412"/>
    </location>
</feature>
<keyword evidence="19" id="KW-1185">Reference proteome</keyword>
<keyword evidence="6 16" id="KW-0812">Transmembrane</keyword>
<comment type="catalytic activity">
    <reaction evidence="11">
        <text>heme b(in) = heme b(out)</text>
        <dbReference type="Rhea" id="RHEA:75443"/>
        <dbReference type="ChEBI" id="CHEBI:60344"/>
    </reaction>
</comment>
<feature type="transmembrane region" description="Helical" evidence="16">
    <location>
        <begin position="102"/>
        <end position="120"/>
    </location>
</feature>
<feature type="compositionally biased region" description="Low complexity" evidence="15">
    <location>
        <begin position="54"/>
        <end position="74"/>
    </location>
</feature>
<dbReference type="InterPro" id="IPR036259">
    <property type="entry name" value="MFS_trans_sf"/>
</dbReference>
<evidence type="ECO:0000313" key="18">
    <source>
        <dbReference type="Ensembl" id="ENSRNOP00000107395.1"/>
    </source>
</evidence>
<evidence type="ECO:0000256" key="10">
    <source>
        <dbReference type="ARBA" id="ARBA00023136"/>
    </source>
</evidence>
<evidence type="ECO:0000256" key="2">
    <source>
        <dbReference type="ARBA" id="ARBA00004477"/>
    </source>
</evidence>
<dbReference type="InterPro" id="IPR049680">
    <property type="entry name" value="FLVCR1-2_SLC49-like"/>
</dbReference>
<accession>A0ABK0LY47</accession>
<feature type="transmembrane region" description="Helical" evidence="16">
    <location>
        <begin position="132"/>
        <end position="158"/>
    </location>
</feature>
<proteinExistence type="evidence at protein level"/>
<evidence type="ECO:0000256" key="6">
    <source>
        <dbReference type="ARBA" id="ARBA00022692"/>
    </source>
</evidence>
<dbReference type="GeneTree" id="ENSGT01030000234625"/>
<evidence type="ECO:0000256" key="1">
    <source>
        <dbReference type="ARBA" id="ARBA00004225"/>
    </source>
</evidence>
<evidence type="ECO:0000256" key="7">
    <source>
        <dbReference type="ARBA" id="ARBA00022824"/>
    </source>
</evidence>
<feature type="transmembrane region" description="Helical" evidence="16">
    <location>
        <begin position="269"/>
        <end position="289"/>
    </location>
</feature>
<dbReference type="InterPro" id="IPR011701">
    <property type="entry name" value="MFS"/>
</dbReference>
<feature type="compositionally biased region" description="Polar residues" evidence="15">
    <location>
        <begin position="22"/>
        <end position="49"/>
    </location>
</feature>
<dbReference type="RGD" id="735098">
    <property type="gene designation" value="Flvcr2"/>
</dbReference>
<sequence>MVNESLNQEESNDRPVPESEFQADTSYSTQPSVSIHPSVSGHPSVSIHPSVSGHPSVSIDPSVSVHPSSSAHPSTLAQPSGLTHPNELVKEDSVIKVSKRRWAVVLVFSCYSLCNAFQWIQYGSINNIFMNFYGVSAFAIDWLSMCYMLTYIPLLLPVAWMLEKFGLRTIAITGSALNCLGAWVKLGSLEPHLFPVTMVGQVICSVAQVFILGMPSRIASVWFGANEVSTACSMAVFGNQLGIAIGFLVPPVLVPNIKDQEKLAYHISIMFYIIGGVATLLFILVIIVFKEKPKYPPSRAQSLSYALATTDASYLSSIVRLFKNLNFVLLVITYGLNAGAFYALSTLLNRMVIMHFPGQEVNAGRIGLTIVIAGMFGAMISGIWLDKSKTYKETTLVVYIMTLVGMVVYTFTLNLNHLWIVFITAGSLGFFMTGYLPLGFEFAVELTYPESEGVSSGLLNVSAQVFGIIFTISQGQIIDNYGSVPGNIFLCVFLALGSALTESPGGGRGGGREQYQQGTHRPVGGSSLREIAETQEHRHSLTSWFQLAVTAST</sequence>
<dbReference type="Ensembl" id="ENSRNOT00000162623.1">
    <property type="protein sequence ID" value="ENSRNOP00000107395.1"/>
    <property type="gene ID" value="ENSRNOG00000008754.8"/>
</dbReference>
<evidence type="ECO:0000313" key="19">
    <source>
        <dbReference type="Proteomes" id="UP000002494"/>
    </source>
</evidence>
<reference evidence="18" key="3">
    <citation type="submission" date="2025-09" db="UniProtKB">
        <authorList>
            <consortium name="Ensembl"/>
        </authorList>
    </citation>
    <scope>IDENTIFICATION</scope>
    <source>
        <strain evidence="18">Brown Norway</strain>
    </source>
</reference>
<dbReference type="SUPFAM" id="SSF103473">
    <property type="entry name" value="MFS general substrate transporter"/>
    <property type="match status" value="1"/>
</dbReference>
<feature type="transmembrane region" description="Helical" evidence="16">
    <location>
        <begin position="165"/>
        <end position="184"/>
    </location>
</feature>
<dbReference type="PROSITE" id="PS50850">
    <property type="entry name" value="MFS"/>
    <property type="match status" value="1"/>
</dbReference>
<feature type="transmembrane region" description="Helical" evidence="16">
    <location>
        <begin position="228"/>
        <end position="249"/>
    </location>
</feature>
<evidence type="ECO:0000256" key="4">
    <source>
        <dbReference type="ARBA" id="ARBA00022448"/>
    </source>
</evidence>
<keyword evidence="5" id="KW-1003">Cell membrane</keyword>
<feature type="transmembrane region" description="Helical" evidence="16">
    <location>
        <begin position="196"/>
        <end position="216"/>
    </location>
</feature>
<dbReference type="PANTHER" id="PTHR10924">
    <property type="entry name" value="MAJOR FACILITATOR SUPERFAMILY PROTEIN-RELATED"/>
    <property type="match status" value="1"/>
</dbReference>
<reference evidence="18" key="1">
    <citation type="submission" date="2024-01" db="EMBL/GenBank/DDBJ databases">
        <title>GRCr8: a new rat reference genome assembly contstructed from accurate long reads and long range scaffolding.</title>
        <authorList>
            <person name="Doris P.A."/>
            <person name="Kalbfleisch T."/>
            <person name="Li K."/>
            <person name="Howe K."/>
            <person name="Wood J."/>
        </authorList>
    </citation>
    <scope>NUCLEOTIDE SEQUENCE [LARGE SCALE GENOMIC DNA]</scope>
    <source>
        <strain evidence="18">Brown Norway</strain>
    </source>
</reference>
<evidence type="ECO:0000256" key="9">
    <source>
        <dbReference type="ARBA" id="ARBA00023128"/>
    </source>
</evidence>
<feature type="region of interest" description="Disordered" evidence="15">
    <location>
        <begin position="505"/>
        <end position="524"/>
    </location>
</feature>
<evidence type="ECO:0000256" key="3">
    <source>
        <dbReference type="ARBA" id="ARBA00004651"/>
    </source>
</evidence>
<evidence type="ECO:0000259" key="17">
    <source>
        <dbReference type="PROSITE" id="PS50850"/>
    </source>
</evidence>
<feature type="transmembrane region" description="Helical" evidence="16">
    <location>
        <begin position="325"/>
        <end position="344"/>
    </location>
</feature>
<organism evidence="18 19">
    <name type="scientific">Rattus norvegicus</name>
    <name type="common">Rat</name>
    <dbReference type="NCBI Taxonomy" id="10116"/>
    <lineage>
        <taxon>Eukaryota</taxon>
        <taxon>Metazoa</taxon>
        <taxon>Chordata</taxon>
        <taxon>Craniata</taxon>
        <taxon>Vertebrata</taxon>
        <taxon>Euteleostomi</taxon>
        <taxon>Mammalia</taxon>
        <taxon>Eutheria</taxon>
        <taxon>Euarchontoglires</taxon>
        <taxon>Glires</taxon>
        <taxon>Rodentia</taxon>
        <taxon>Myomorpha</taxon>
        <taxon>Muroidea</taxon>
        <taxon>Muridae</taxon>
        <taxon>Murinae</taxon>
        <taxon>Rattus</taxon>
    </lineage>
</organism>
<dbReference type="InterPro" id="IPR020846">
    <property type="entry name" value="MFS_dom"/>
</dbReference>
<evidence type="ECO:0000256" key="16">
    <source>
        <dbReference type="SAM" id="Phobius"/>
    </source>
</evidence>
<keyword evidence="7" id="KW-0256">Endoplasmic reticulum</keyword>
<feature type="transmembrane region" description="Helical" evidence="16">
    <location>
        <begin position="364"/>
        <end position="384"/>
    </location>
</feature>
<keyword evidence="10 16" id="KW-0472">Membrane</keyword>
<evidence type="ECO:0000256" key="13">
    <source>
        <dbReference type="ARBA" id="ARBA00045087"/>
    </source>
</evidence>
<keyword evidence="9" id="KW-0496">Mitochondrion</keyword>